<comment type="caution">
    <text evidence="2">The sequence shown here is derived from an EMBL/GenBank/DDBJ whole genome shotgun (WGS) entry which is preliminary data.</text>
</comment>
<evidence type="ECO:0000313" key="2">
    <source>
        <dbReference type="EMBL" id="OAB48654.1"/>
    </source>
</evidence>
<keyword evidence="1" id="KW-0812">Transmembrane</keyword>
<name>A0A168R6S3_9BACT</name>
<feature type="transmembrane region" description="Helical" evidence="1">
    <location>
        <begin position="255"/>
        <end position="277"/>
    </location>
</feature>
<evidence type="ECO:0000256" key="1">
    <source>
        <dbReference type="SAM" id="Phobius"/>
    </source>
</evidence>
<keyword evidence="1" id="KW-1133">Transmembrane helix</keyword>
<dbReference type="PATRIC" id="fig|29557.3.peg.635"/>
<keyword evidence="1" id="KW-0472">Membrane</keyword>
<organism evidence="2 3">
    <name type="scientific">Mycoplasmopsis gallinarum</name>
    <dbReference type="NCBI Taxonomy" id="29557"/>
    <lineage>
        <taxon>Bacteria</taxon>
        <taxon>Bacillati</taxon>
        <taxon>Mycoplasmatota</taxon>
        <taxon>Mycoplasmoidales</taxon>
        <taxon>Metamycoplasmataceae</taxon>
        <taxon>Mycoplasmopsis</taxon>
    </lineage>
</organism>
<dbReference type="NCBIfam" id="NF046011">
    <property type="entry name" value="MAG4940_fam"/>
    <property type="match status" value="1"/>
</dbReference>
<evidence type="ECO:0000313" key="3">
    <source>
        <dbReference type="Proteomes" id="UP000076983"/>
    </source>
</evidence>
<dbReference type="RefSeq" id="WP_063626369.1">
    <property type="nucleotide sequence ID" value="NZ_LVLH01000052.1"/>
</dbReference>
<feature type="transmembrane region" description="Helical" evidence="1">
    <location>
        <begin position="16"/>
        <end position="36"/>
    </location>
</feature>
<keyword evidence="3" id="KW-1185">Reference proteome</keyword>
<dbReference type="OrthoDB" id="396688at2"/>
<dbReference type="AlphaFoldDB" id="A0A168R6S3"/>
<feature type="transmembrane region" description="Helical" evidence="1">
    <location>
        <begin position="172"/>
        <end position="189"/>
    </location>
</feature>
<feature type="transmembrane region" description="Helical" evidence="1">
    <location>
        <begin position="201"/>
        <end position="234"/>
    </location>
</feature>
<protein>
    <submittedName>
        <fullName evidence="2">Aquaporin-like transport protein</fullName>
    </submittedName>
</protein>
<gene>
    <name evidence="2" type="ORF">MGALLINA_06200</name>
</gene>
<reference evidence="2 3" key="1">
    <citation type="submission" date="2016-03" db="EMBL/GenBank/DDBJ databases">
        <title>Genome sequence of Mycoplasma gallinarum strain Mgn_IPT.</title>
        <authorList>
            <person name="Yacoub E."/>
            <person name="Sirand-Pugnet P."/>
            <person name="Barre A."/>
            <person name="Maurier F."/>
            <person name="Blanchard A."/>
            <person name="Ben Abdelmoumen B.M."/>
        </authorList>
    </citation>
    <scope>NUCLEOTIDE SEQUENCE [LARGE SCALE GENOMIC DNA]</scope>
    <source>
        <strain evidence="2 3">Mgn_IPT</strain>
    </source>
</reference>
<proteinExistence type="predicted"/>
<dbReference type="EMBL" id="LVLH01000052">
    <property type="protein sequence ID" value="OAB48654.1"/>
    <property type="molecule type" value="Genomic_DNA"/>
</dbReference>
<feature type="transmembrane region" description="Helical" evidence="1">
    <location>
        <begin position="48"/>
        <end position="68"/>
    </location>
</feature>
<accession>A0A168R6S3</accession>
<dbReference type="Proteomes" id="UP000076983">
    <property type="component" value="Unassembled WGS sequence"/>
</dbReference>
<dbReference type="STRING" id="29557.MGALLINA_06200"/>
<feature type="transmembrane region" description="Helical" evidence="1">
    <location>
        <begin position="110"/>
        <end position="134"/>
    </location>
</feature>
<sequence>MTPKQLLSVNYSYDGFIYEFLSTFLLTLFIMIWTYFSKIRKNQKNNRIFLTSGYVLGTFLAFVIPWAWSFFISGSNANMLGNPIFVLLQSVLQGITIKPVFNFSPIFNGVFYLIGAQISGGIIGFICFIGLFYLNKWLLKNNEDVDNLQNLHLQDLFVKSPKCLIRFSIKEAIFIFAFTIITPFLFYINNVYYGTSTWVKLIFMLIFIWFILFISSFFGFFCFHLIFPILKIIAFLIPKNGIIDKKGLIKASYEFLIALVLTISIAFICAFGILGIAKNSGMKLNF</sequence>